<evidence type="ECO:0000313" key="4">
    <source>
        <dbReference type="Proteomes" id="UP000067434"/>
    </source>
</evidence>
<protein>
    <submittedName>
        <fullName evidence="3">Uncharacterized protein</fullName>
    </submittedName>
</protein>
<accession>A0A0F7FG41</accession>
<keyword evidence="2" id="KW-1133">Transmembrane helix</keyword>
<keyword evidence="2" id="KW-0812">Transmembrane</keyword>
<keyword evidence="2" id="KW-0472">Membrane</keyword>
<sequence length="249" mass="28383">MFYYTLTNTLAQLSAVDIITPLVFLAFLALGISLGVLIAFMYFLHVFRRDLLKPPQTESLSTTREKINTIESAQQSLSASIEELRNSLKMIQDNTLRLEAKITSLEGRMLTLERRRPAEAVRTGVYPKPTRETLKEVAALKDIGEIALYFPEVRYAGIITSQGYIVKQYGQCSEEPPKLLEILRLSNMDKTSLIKGNRRIDLFRLGEVKDLTVFGIIEVDNLLEVDENRIGEIRETISKYYRDVIAKTM</sequence>
<dbReference type="EMBL" id="CP009961">
    <property type="protein sequence ID" value="AKG38035.1"/>
    <property type="molecule type" value="Genomic_DNA"/>
</dbReference>
<dbReference type="RefSeq" id="WP_052883355.1">
    <property type="nucleotide sequence ID" value="NZ_CP009961.1"/>
</dbReference>
<dbReference type="HOGENOM" id="CLU_1168627_0_0_2"/>
<reference evidence="3 4" key="1">
    <citation type="journal article" date="2015" name="Stand. Genomic Sci.">
        <title>Complete genome sequence of and proposal of Thermofilum uzonense sp. nov. a novel hyperthermophilic crenarchaeon and emended description of the genus Thermofilum.</title>
        <authorList>
            <person name="Toshchakov S.V."/>
            <person name="Korzhenkov A.A."/>
            <person name="Samarov N.I."/>
            <person name="Mazunin I.O."/>
            <person name="Mozhey O.I."/>
            <person name="Shmyr I.S."/>
            <person name="Derbikova K.S."/>
            <person name="Taranov E.A."/>
            <person name="Dominova I.N."/>
            <person name="Bonch-Osmolovskaya E.A."/>
            <person name="Patrushev M.V."/>
            <person name="Podosokorskaya O.A."/>
            <person name="Kublanov I.V."/>
        </authorList>
    </citation>
    <scope>NUCLEOTIDE SEQUENCE [LARGE SCALE GENOMIC DNA]</scope>
    <source>
        <strain evidence="3 4">1807-2</strain>
    </source>
</reference>
<proteinExistence type="predicted"/>
<dbReference type="AlphaFoldDB" id="A0A0F7FG41"/>
<feature type="coiled-coil region" evidence="1">
    <location>
        <begin position="74"/>
        <end position="101"/>
    </location>
</feature>
<dbReference type="PATRIC" id="fig|1550241.5.peg.52"/>
<organism evidence="3 4">
    <name type="scientific">Infirmifilum uzonense</name>
    <dbReference type="NCBI Taxonomy" id="1550241"/>
    <lineage>
        <taxon>Archaea</taxon>
        <taxon>Thermoproteota</taxon>
        <taxon>Thermoprotei</taxon>
        <taxon>Thermofilales</taxon>
        <taxon>Thermofilaceae</taxon>
        <taxon>Infirmifilum</taxon>
    </lineage>
</organism>
<dbReference type="STRING" id="1550241.MA03_00265"/>
<evidence type="ECO:0000256" key="2">
    <source>
        <dbReference type="SAM" id="Phobius"/>
    </source>
</evidence>
<dbReference type="KEGG" id="thf:MA03_00265"/>
<dbReference type="OrthoDB" id="382470at2157"/>
<dbReference type="Proteomes" id="UP000067434">
    <property type="component" value="Chromosome"/>
</dbReference>
<evidence type="ECO:0000256" key="1">
    <source>
        <dbReference type="SAM" id="Coils"/>
    </source>
</evidence>
<feature type="transmembrane region" description="Helical" evidence="2">
    <location>
        <begin position="22"/>
        <end position="44"/>
    </location>
</feature>
<keyword evidence="4" id="KW-1185">Reference proteome</keyword>
<name>A0A0F7FG41_9CREN</name>
<keyword evidence="1" id="KW-0175">Coiled coil</keyword>
<dbReference type="GeneID" id="25400618"/>
<evidence type="ECO:0000313" key="3">
    <source>
        <dbReference type="EMBL" id="AKG38035.1"/>
    </source>
</evidence>
<gene>
    <name evidence="3" type="ORF">MA03_00265</name>
</gene>